<keyword evidence="2" id="KW-0653">Protein transport</keyword>
<dbReference type="InterPro" id="IPR015943">
    <property type="entry name" value="WD40/YVTN_repeat-like_dom_sf"/>
</dbReference>
<dbReference type="InterPro" id="IPR045111">
    <property type="entry name" value="Vps41/Vps8"/>
</dbReference>
<dbReference type="InterPro" id="IPR000547">
    <property type="entry name" value="Clathrin_H-chain/VPS_repeat"/>
</dbReference>
<protein>
    <recommendedName>
        <fullName evidence="5">Vps41 beta-propeller domain-containing protein</fullName>
    </recommendedName>
</protein>
<feature type="domain" description="Vps41 beta-propeller" evidence="5">
    <location>
        <begin position="178"/>
        <end position="249"/>
    </location>
</feature>
<feature type="region of interest" description="Disordered" evidence="4">
    <location>
        <begin position="1"/>
        <end position="65"/>
    </location>
</feature>
<dbReference type="STRING" id="2060905.A0A2B7WNL2"/>
<dbReference type="SUPFAM" id="SSF50978">
    <property type="entry name" value="WD40 repeat-like"/>
    <property type="match status" value="1"/>
</dbReference>
<feature type="compositionally biased region" description="Low complexity" evidence="4">
    <location>
        <begin position="1231"/>
        <end position="1244"/>
    </location>
</feature>
<feature type="region of interest" description="Disordered" evidence="4">
    <location>
        <begin position="127"/>
        <end position="179"/>
    </location>
</feature>
<evidence type="ECO:0000256" key="4">
    <source>
        <dbReference type="SAM" id="MobiDB-lite"/>
    </source>
</evidence>
<dbReference type="GO" id="GO:0030897">
    <property type="term" value="C:HOPS complex"/>
    <property type="evidence" value="ECO:0007669"/>
    <property type="project" value="TreeGrafter"/>
</dbReference>
<feature type="compositionally biased region" description="Polar residues" evidence="4">
    <location>
        <begin position="363"/>
        <end position="380"/>
    </location>
</feature>
<dbReference type="InterPro" id="IPR057780">
    <property type="entry name" value="Beta-prop_Vps41"/>
</dbReference>
<evidence type="ECO:0000259" key="5">
    <source>
        <dbReference type="Pfam" id="PF23411"/>
    </source>
</evidence>
<keyword evidence="1" id="KW-0813">Transport</keyword>
<dbReference type="Proteomes" id="UP000224080">
    <property type="component" value="Unassembled WGS sequence"/>
</dbReference>
<accession>A0A2B7WNL2</accession>
<dbReference type="PANTHER" id="PTHR12616">
    <property type="entry name" value="VACUOLAR PROTEIN SORTING VPS41"/>
    <property type="match status" value="1"/>
</dbReference>
<dbReference type="SMART" id="SM00299">
    <property type="entry name" value="CLH"/>
    <property type="match status" value="1"/>
</dbReference>
<reference evidence="6 7" key="1">
    <citation type="submission" date="2017-10" db="EMBL/GenBank/DDBJ databases">
        <title>Comparative genomics in systemic dimorphic fungi from Ajellomycetaceae.</title>
        <authorList>
            <person name="Munoz J.F."/>
            <person name="Mcewen J.G."/>
            <person name="Clay O.K."/>
            <person name="Cuomo C.A."/>
        </authorList>
    </citation>
    <scope>NUCLEOTIDE SEQUENCE [LARGE SCALE GENOMIC DNA]</scope>
    <source>
        <strain evidence="6 7">UAMH130</strain>
    </source>
</reference>
<sequence>MEVDDTKDSESDGVGLKPTGQEAGRPRSLSPPAEPSSKDNEDNESQLSDEEDEDEDDEEEEPRLKYASLTKSIGSVYRNGDATSSFLAAGDKMIIGTHNGNIHVLSVPSFQILRVYHAHSATVSSISISPFPPPLPMPQQDTLRQYSSDGNSIKSQSTTQKNKNSSKPQPTIPATPSNSISIASSSIDGNVCVSSLVDPRDVLLRNFGRPVQAVALSPDYKNDKSYISGGLAGALVLTTGGRVGTKSNSTVMGVSASNTSGWLGSLGLGGNSGKDVVLHSGEGTISTIKWSLSGKYVMWVNEEGIKIMRTNLHLENVDSEFAWKRMSHIDRPNRPGWEEMASVWKPRAEWVDENSMDVDDNPGNLQPPRQSSAANVSNGRSQSSVEKLVVGWGGTVWIINVLPGGSGAGKDVGQRKIGSVEVATILRTDCIISGVSLYTPNLLLVLSYLIPEDDNGESHANQAGPRRGIRHRQNGLEPELRLIDIETKEELNADTLSVKKYQTFSASDYHLGVLPPNRTPAAAVQRGALEAIGTGLWDATLYPTRLFSSAASVQSSGSSGDKGSSIRGGSSINSMGLSASDRQAKELAITATGGIKIFIHSPYDCVIAIKRGIVDRLAWLDSHEKYEEAWELIVQHPEAATASLERAESPPSTPTKLQSTLADFFADDNASVKTATQTANSASEIEKRRIGERWLEQLIGQQNWERAGQVCGKVLRTTSRWEHWIWVFARSNKFDEITPHIPIEITPPLPSLIYEVILGHYVSRDRIRFKELLELWPTDLFDIASVTAVIEDQLQSKAITPGSDDWKILMDSLAKLFLADRHYREALHCYIRLQDDEAAMRLIREYHLLDAIADDIPGFILIRVSKEQLKSASIPELDAATADPIKVLVREAAHGIVGPEAVVSQLQAANRRLFLFFYLRTLWRGDEPSTAAAKPSRFRHQKTDASEKLVVDERRALIDGLSDIVVELFAEYDRQLLMEFLQSSTSYSYSAASSICESRHYTPELIYLLSKTGQTKRALNLILSDLKDVSYAISFAKSQDDPDLWEDLLSFSMDKPEYIRGLLAEAGTSIDPINLVRRIPSGLEIEGLREGLTRMIREHDIQASISQGVAKVLEGEVATRMDILRQGQRRGIKFDIIRPNSDLGQKQQAPQEAEETESGRCAGCRKLFSEQETETLIGFACGHIFHVSHLHMDHNHHQQQLSTTTTTTSSTTDHEPPPTSPTPTLRPPPQTTSRPQTASTSSPSHPDYATTQFSPQFSRTVGPKVTNARLLRDQVNDGCRICASKRNIDEAPKAGIIVS</sequence>
<dbReference type="Pfam" id="PF23411">
    <property type="entry name" value="Beta-prop_Vps41"/>
    <property type="match status" value="2"/>
</dbReference>
<dbReference type="GO" id="GO:0034058">
    <property type="term" value="P:endosomal vesicle fusion"/>
    <property type="evidence" value="ECO:0007669"/>
    <property type="project" value="TreeGrafter"/>
</dbReference>
<feature type="compositionally biased region" description="Low complexity" evidence="4">
    <location>
        <begin position="1202"/>
        <end position="1211"/>
    </location>
</feature>
<dbReference type="InterPro" id="IPR011990">
    <property type="entry name" value="TPR-like_helical_dom_sf"/>
</dbReference>
<evidence type="ECO:0000313" key="6">
    <source>
        <dbReference type="EMBL" id="PGG98077.1"/>
    </source>
</evidence>
<evidence type="ECO:0000256" key="2">
    <source>
        <dbReference type="ARBA" id="ARBA00022927"/>
    </source>
</evidence>
<dbReference type="PANTHER" id="PTHR12616:SF1">
    <property type="entry name" value="VACUOLAR PROTEIN SORTING-ASSOCIATED PROTEIN 41 HOMOLOG"/>
    <property type="match status" value="1"/>
</dbReference>
<feature type="domain" description="Vps41 beta-propeller" evidence="5">
    <location>
        <begin position="383"/>
        <end position="514"/>
    </location>
</feature>
<dbReference type="GO" id="GO:0005770">
    <property type="term" value="C:late endosome"/>
    <property type="evidence" value="ECO:0007669"/>
    <property type="project" value="TreeGrafter"/>
</dbReference>
<feature type="repeat" description="CHCR" evidence="3">
    <location>
        <begin position="916"/>
        <end position="1061"/>
    </location>
</feature>
<keyword evidence="7" id="KW-1185">Reference proteome</keyword>
<dbReference type="Pfam" id="PF23556">
    <property type="entry name" value="TPR_Vps41"/>
    <property type="match status" value="2"/>
</dbReference>
<dbReference type="GO" id="GO:0006623">
    <property type="term" value="P:protein targeting to vacuole"/>
    <property type="evidence" value="ECO:0007669"/>
    <property type="project" value="InterPro"/>
</dbReference>
<proteinExistence type="predicted"/>
<comment type="caution">
    <text evidence="6">The sequence shown here is derived from an EMBL/GenBank/DDBJ whole genome shotgun (WGS) entry which is preliminary data.</text>
</comment>
<feature type="compositionally biased region" description="Pro residues" evidence="4">
    <location>
        <begin position="1217"/>
        <end position="1230"/>
    </location>
</feature>
<dbReference type="Gene3D" id="2.130.10.10">
    <property type="entry name" value="YVTN repeat-like/Quinoprotein amine dehydrogenase"/>
    <property type="match status" value="1"/>
</dbReference>
<feature type="compositionally biased region" description="Acidic residues" evidence="4">
    <location>
        <begin position="41"/>
        <end position="61"/>
    </location>
</feature>
<name>A0A2B7WNL2_9EURO</name>
<feature type="region of interest" description="Disordered" evidence="4">
    <location>
        <begin position="354"/>
        <end position="380"/>
    </location>
</feature>
<dbReference type="PROSITE" id="PS50236">
    <property type="entry name" value="CHCR"/>
    <property type="match status" value="1"/>
</dbReference>
<dbReference type="OrthoDB" id="244107at2759"/>
<evidence type="ECO:0000256" key="1">
    <source>
        <dbReference type="ARBA" id="ARBA00022448"/>
    </source>
</evidence>
<feature type="region of interest" description="Disordered" evidence="4">
    <location>
        <begin position="1195"/>
        <end position="1261"/>
    </location>
</feature>
<dbReference type="GO" id="GO:0009267">
    <property type="term" value="P:cellular response to starvation"/>
    <property type="evidence" value="ECO:0007669"/>
    <property type="project" value="TreeGrafter"/>
</dbReference>
<gene>
    <name evidence="6" type="ORF">GX51_06989</name>
</gene>
<feature type="compositionally biased region" description="Polar residues" evidence="4">
    <location>
        <begin position="139"/>
        <end position="169"/>
    </location>
</feature>
<feature type="compositionally biased region" description="Basic and acidic residues" evidence="4">
    <location>
        <begin position="1"/>
        <end position="10"/>
    </location>
</feature>
<dbReference type="InterPro" id="IPR036322">
    <property type="entry name" value="WD40_repeat_dom_sf"/>
</dbReference>
<dbReference type="GO" id="GO:0016236">
    <property type="term" value="P:macroautophagy"/>
    <property type="evidence" value="ECO:0007669"/>
    <property type="project" value="TreeGrafter"/>
</dbReference>
<evidence type="ECO:0000256" key="3">
    <source>
        <dbReference type="PROSITE-ProRule" id="PRU01006"/>
    </source>
</evidence>
<organism evidence="6 7">
    <name type="scientific">Blastomyces parvus</name>
    <dbReference type="NCBI Taxonomy" id="2060905"/>
    <lineage>
        <taxon>Eukaryota</taxon>
        <taxon>Fungi</taxon>
        <taxon>Dikarya</taxon>
        <taxon>Ascomycota</taxon>
        <taxon>Pezizomycotina</taxon>
        <taxon>Eurotiomycetes</taxon>
        <taxon>Eurotiomycetidae</taxon>
        <taxon>Onygenales</taxon>
        <taxon>Ajellomycetaceae</taxon>
        <taxon>Blastomyces</taxon>
    </lineage>
</organism>
<feature type="region of interest" description="Disordered" evidence="4">
    <location>
        <begin position="1137"/>
        <end position="1160"/>
    </location>
</feature>
<evidence type="ECO:0000313" key="7">
    <source>
        <dbReference type="Proteomes" id="UP000224080"/>
    </source>
</evidence>
<dbReference type="EMBL" id="PDNC01000128">
    <property type="protein sequence ID" value="PGG98077.1"/>
    <property type="molecule type" value="Genomic_DNA"/>
</dbReference>
<dbReference type="Gene3D" id="1.25.40.10">
    <property type="entry name" value="Tetratricopeptide repeat domain"/>
    <property type="match status" value="1"/>
</dbReference>
<feature type="compositionally biased region" description="Polar residues" evidence="4">
    <location>
        <begin position="1249"/>
        <end position="1259"/>
    </location>
</feature>